<proteinExistence type="predicted"/>
<accession>A0A1R0X2R0</accession>
<dbReference type="RefSeq" id="WP_036679044.1">
    <property type="nucleotide sequence ID" value="NZ_MKQP01000036.1"/>
</dbReference>
<dbReference type="EMBL" id="MKQP01000036">
    <property type="protein sequence ID" value="OMD27470.1"/>
    <property type="molecule type" value="Genomic_DNA"/>
</dbReference>
<organism evidence="1 2">
    <name type="scientific">Paenibacillus odorifer</name>
    <dbReference type="NCBI Taxonomy" id="189426"/>
    <lineage>
        <taxon>Bacteria</taxon>
        <taxon>Bacillati</taxon>
        <taxon>Bacillota</taxon>
        <taxon>Bacilli</taxon>
        <taxon>Bacillales</taxon>
        <taxon>Paenibacillaceae</taxon>
        <taxon>Paenibacillus</taxon>
    </lineage>
</organism>
<dbReference type="AlphaFoldDB" id="A0A1R0X2R0"/>
<reference evidence="1 2" key="1">
    <citation type="submission" date="2016-10" db="EMBL/GenBank/DDBJ databases">
        <title>Paenibacillus species isolates.</title>
        <authorList>
            <person name="Beno S.M."/>
        </authorList>
    </citation>
    <scope>NUCLEOTIDE SEQUENCE [LARGE SCALE GENOMIC DNA]</scope>
    <source>
        <strain evidence="1 2">FSL H7-0604</strain>
    </source>
</reference>
<sequence>MQTPQSYVIESIRNFDGTAHEREGTEKGQRVEILRCGVGAPMLVCYRDDGNKILRTSPIVSIGGTWKYPGGLVVTTKNTVYTFGKGAE</sequence>
<evidence type="ECO:0000313" key="1">
    <source>
        <dbReference type="EMBL" id="OMD27470.1"/>
    </source>
</evidence>
<comment type="caution">
    <text evidence="1">The sequence shown here is derived from an EMBL/GenBank/DDBJ whole genome shotgun (WGS) entry which is preliminary data.</text>
</comment>
<protein>
    <submittedName>
        <fullName evidence="1">Uncharacterized protein</fullName>
    </submittedName>
</protein>
<name>A0A1R0X2R0_9BACL</name>
<dbReference type="Proteomes" id="UP000187465">
    <property type="component" value="Unassembled WGS sequence"/>
</dbReference>
<evidence type="ECO:0000313" key="2">
    <source>
        <dbReference type="Proteomes" id="UP000187465"/>
    </source>
</evidence>
<gene>
    <name evidence="1" type="ORF">BJP51_25065</name>
</gene>